<dbReference type="GO" id="GO:0006891">
    <property type="term" value="P:intra-Golgi vesicle-mediated transport"/>
    <property type="evidence" value="ECO:0007669"/>
    <property type="project" value="InterPro"/>
</dbReference>
<evidence type="ECO:0000256" key="2">
    <source>
        <dbReference type="SAM" id="Coils"/>
    </source>
</evidence>
<dbReference type="PANTHER" id="PTHR14043">
    <property type="entry name" value="CCAAT DISPLACEMENT PROTEIN-RELATED"/>
    <property type="match status" value="1"/>
</dbReference>
<proteinExistence type="predicted"/>
<feature type="compositionally biased region" description="Gly residues" evidence="3">
    <location>
        <begin position="601"/>
        <end position="612"/>
    </location>
</feature>
<feature type="compositionally biased region" description="Basic and acidic residues" evidence="3">
    <location>
        <begin position="106"/>
        <end position="137"/>
    </location>
</feature>
<dbReference type="Pfam" id="PF08172">
    <property type="entry name" value="CASP_C"/>
    <property type="match status" value="1"/>
</dbReference>
<evidence type="ECO:0000313" key="6">
    <source>
        <dbReference type="EMBL" id="CEM13628.1"/>
    </source>
</evidence>
<feature type="coiled-coil region" evidence="2">
    <location>
        <begin position="400"/>
        <end position="444"/>
    </location>
</feature>
<dbReference type="GO" id="GO:0000139">
    <property type="term" value="C:Golgi membrane"/>
    <property type="evidence" value="ECO:0007669"/>
    <property type="project" value="InterPro"/>
</dbReference>
<gene>
    <name evidence="6" type="ORF">Cvel_3377</name>
</gene>
<organism evidence="6">
    <name type="scientific">Chromera velia CCMP2878</name>
    <dbReference type="NCBI Taxonomy" id="1169474"/>
    <lineage>
        <taxon>Eukaryota</taxon>
        <taxon>Sar</taxon>
        <taxon>Alveolata</taxon>
        <taxon>Colpodellida</taxon>
        <taxon>Chromeraceae</taxon>
        <taxon>Chromera</taxon>
    </lineage>
</organism>
<evidence type="ECO:0000256" key="1">
    <source>
        <dbReference type="ARBA" id="ARBA00023054"/>
    </source>
</evidence>
<feature type="compositionally biased region" description="Basic and acidic residues" evidence="3">
    <location>
        <begin position="74"/>
        <end position="94"/>
    </location>
</feature>
<feature type="compositionally biased region" description="Gly residues" evidence="3">
    <location>
        <begin position="455"/>
        <end position="467"/>
    </location>
</feature>
<keyword evidence="4" id="KW-1133">Transmembrane helix</keyword>
<name>A0A0G4FIR5_9ALVE</name>
<feature type="region of interest" description="Disordered" evidence="3">
    <location>
        <begin position="454"/>
        <end position="525"/>
    </location>
</feature>
<feature type="region of interest" description="Disordered" evidence="3">
    <location>
        <begin position="164"/>
        <end position="184"/>
    </location>
</feature>
<accession>A0A0G4FIR5</accession>
<feature type="compositionally biased region" description="Low complexity" evidence="3">
    <location>
        <begin position="486"/>
        <end position="498"/>
    </location>
</feature>
<keyword evidence="4" id="KW-0472">Membrane</keyword>
<feature type="compositionally biased region" description="Basic and acidic residues" evidence="3">
    <location>
        <begin position="628"/>
        <end position="638"/>
    </location>
</feature>
<feature type="region of interest" description="Disordered" evidence="3">
    <location>
        <begin position="1"/>
        <end position="33"/>
    </location>
</feature>
<dbReference type="PANTHER" id="PTHR14043:SF2">
    <property type="entry name" value="HOMEOBOX PROTEIN CUT"/>
    <property type="match status" value="1"/>
</dbReference>
<keyword evidence="4" id="KW-0812">Transmembrane</keyword>
<protein>
    <recommendedName>
        <fullName evidence="5">CASP C-terminal domain-containing protein</fullName>
    </recommendedName>
</protein>
<feature type="coiled-coil region" evidence="2">
    <location>
        <begin position="532"/>
        <end position="566"/>
    </location>
</feature>
<dbReference type="AlphaFoldDB" id="A0A0G4FIR5"/>
<keyword evidence="1 2" id="KW-0175">Coiled coil</keyword>
<dbReference type="PhylomeDB" id="A0A0G4FIR5"/>
<reference evidence="6" key="1">
    <citation type="submission" date="2014-11" db="EMBL/GenBank/DDBJ databases">
        <authorList>
            <person name="Otto D Thomas"/>
            <person name="Naeem Raeece"/>
        </authorList>
    </citation>
    <scope>NUCLEOTIDE SEQUENCE</scope>
</reference>
<dbReference type="EMBL" id="CDMZ01000407">
    <property type="protein sequence ID" value="CEM13628.1"/>
    <property type="molecule type" value="Genomic_DNA"/>
</dbReference>
<feature type="domain" description="CASP C-terminal" evidence="5">
    <location>
        <begin position="398"/>
        <end position="739"/>
    </location>
</feature>
<dbReference type="VEuPathDB" id="CryptoDB:Cvel_3377"/>
<feature type="transmembrane region" description="Helical" evidence="4">
    <location>
        <begin position="717"/>
        <end position="735"/>
    </location>
</feature>
<feature type="region of interest" description="Disordered" evidence="3">
    <location>
        <begin position="58"/>
        <end position="137"/>
    </location>
</feature>
<evidence type="ECO:0000256" key="3">
    <source>
        <dbReference type="SAM" id="MobiDB-lite"/>
    </source>
</evidence>
<feature type="region of interest" description="Disordered" evidence="3">
    <location>
        <begin position="582"/>
        <end position="655"/>
    </location>
</feature>
<dbReference type="InterPro" id="IPR012955">
    <property type="entry name" value="CASP_C"/>
</dbReference>
<evidence type="ECO:0000256" key="4">
    <source>
        <dbReference type="SAM" id="Phobius"/>
    </source>
</evidence>
<sequence length="745" mass="82203">MTEEAIASAQTENERKGGDGIAGFASQQNDERVAELEAQLTSLRSSLQATETALQRQTVAAEEAKGRAGALAEALERAQQEREEEDRKSPKEDQQSASKFGPPPSELHDTINKLREDKTDLQERLRQSEDKCRQLERQREKLEKEVKDLDEEFKTVKNQEVQMREMKEKLRETETRSAESLTEKLAERDRAWENAMAQLRGEHQTELSRARRGADDLERQVAYLEVQLKEAANKAEQQRVGLEKLVEGKKGEVAALLSDVESLTSENRELKSNLREALARYDNEESKAEQQKFLRKSLEATQERVQGLETELAAALQSRDRAMEEWSERVNQLVEETGRTSALLQAAAAREAELSRQLEQRPSESEVASLRERVQNAVAVDSGDVSAAVTDLEKQLMGRQKQLQVELSRLRGVVSSLEDDKRALEKKEGEALEREKELNALVRRLEDQTAAALASGGGQRGFMGPEGSGPSSGHERAGGEGDGGVSPSPLGIPSLSSPMQAGQGPPMAAEGAGASDGQAGPPSVMQIVAAQRDRFRQRVLELEQTCDRLRESLAAEKETKIRLQRDNVSLVEQARYLESVYHQGGGGAQGRSELERDRGDAGGSERGGGGGRRGGEMEMGTVGGGGGGERDGMLRGEEDGGGDVEQGLQGVSDPFASSVKGRQQVALRYRQEYEQSVDPFARFREGERQRKLQQMDPASRVLVQLGQILLANGPGRAFLAFYLLSLHLLVFLSLWRATHCRHHLE</sequence>
<evidence type="ECO:0000259" key="5">
    <source>
        <dbReference type="Pfam" id="PF08172"/>
    </source>
</evidence>